<gene>
    <name evidence="2" type="ORF">E1298_21005</name>
</gene>
<reference evidence="2 3" key="1">
    <citation type="submission" date="2019-03" db="EMBL/GenBank/DDBJ databases">
        <title>Draft genome sequences of novel Actinobacteria.</title>
        <authorList>
            <person name="Sahin N."/>
            <person name="Ay H."/>
            <person name="Saygin H."/>
        </authorList>
    </citation>
    <scope>NUCLEOTIDE SEQUENCE [LARGE SCALE GENOMIC DNA]</scope>
    <source>
        <strain evidence="2 3">H3C3</strain>
    </source>
</reference>
<dbReference type="Proteomes" id="UP000294513">
    <property type="component" value="Unassembled WGS sequence"/>
</dbReference>
<proteinExistence type="predicted"/>
<name>A0A4R5BDG9_9ACTN</name>
<comment type="caution">
    <text evidence="2">The sequence shown here is derived from an EMBL/GenBank/DDBJ whole genome shotgun (WGS) entry which is preliminary data.</text>
</comment>
<dbReference type="AlphaFoldDB" id="A0A4R5BDG9"/>
<accession>A0A4R5BDG9</accession>
<evidence type="ECO:0000256" key="1">
    <source>
        <dbReference type="SAM" id="MobiDB-lite"/>
    </source>
</evidence>
<dbReference type="AntiFam" id="ANF00095">
    <property type="entry name" value="Shadow ORF (opposite ABC transporters)"/>
</dbReference>
<feature type="region of interest" description="Disordered" evidence="1">
    <location>
        <begin position="240"/>
        <end position="261"/>
    </location>
</feature>
<keyword evidence="3" id="KW-1185">Reference proteome</keyword>
<organism evidence="2 3">
    <name type="scientific">Actinomadura rubrisoli</name>
    <dbReference type="NCBI Taxonomy" id="2530368"/>
    <lineage>
        <taxon>Bacteria</taxon>
        <taxon>Bacillati</taxon>
        <taxon>Actinomycetota</taxon>
        <taxon>Actinomycetes</taxon>
        <taxon>Streptosporangiales</taxon>
        <taxon>Thermomonosporaceae</taxon>
        <taxon>Actinomadura</taxon>
    </lineage>
</organism>
<evidence type="ECO:0000313" key="3">
    <source>
        <dbReference type="Proteomes" id="UP000294513"/>
    </source>
</evidence>
<sequence>MVAGHPPVGVTVGGDVAGLGIVLVAKAALDRVERGVARTPGTEPAARGRSRGVGRLALQGNATAAALQARIGQRNGVQQRACVGMGRIAVHIVHGPDLQDAAEVHDGDTVGDAPDDRQIMGDEQVRQAETGAQLLQQVHDTGLHGHVQGRYWLVQEQQSRSQGERPGDAHALPLPAGQAMWVALRVDGLQTHQLQQLPDAVADPGRRHAVRGQRLGEDVGDAHPRVQGRERVLEDDLDVAPQGPAMGGAQGGRVLAEDGDAPPLRAGQPQDLHQRRGLAAARLAHQRERLPLPDVESDAVHGAHGTGAALEERPPVERVVTDEILHLQHDRTLRPGRSPRSRHSTHSGVLYWEDPSGVDGRDRVDACGRVAGRAHQNGLRLLAGALHGRDRAAR</sequence>
<dbReference type="EMBL" id="SMKU01000110">
    <property type="protein sequence ID" value="TDD83625.1"/>
    <property type="molecule type" value="Genomic_DNA"/>
</dbReference>
<evidence type="ECO:0000313" key="2">
    <source>
        <dbReference type="EMBL" id="TDD83625.1"/>
    </source>
</evidence>
<protein>
    <submittedName>
        <fullName evidence="2">Uncharacterized protein</fullName>
    </submittedName>
</protein>